<feature type="compositionally biased region" description="Polar residues" evidence="1">
    <location>
        <begin position="41"/>
        <end position="52"/>
    </location>
</feature>
<proteinExistence type="predicted"/>
<feature type="region of interest" description="Disordered" evidence="1">
    <location>
        <begin position="29"/>
        <end position="77"/>
    </location>
</feature>
<organism evidence="2 3">
    <name type="scientific">Papaver somniferum</name>
    <name type="common">Opium poppy</name>
    <dbReference type="NCBI Taxonomy" id="3469"/>
    <lineage>
        <taxon>Eukaryota</taxon>
        <taxon>Viridiplantae</taxon>
        <taxon>Streptophyta</taxon>
        <taxon>Embryophyta</taxon>
        <taxon>Tracheophyta</taxon>
        <taxon>Spermatophyta</taxon>
        <taxon>Magnoliopsida</taxon>
        <taxon>Ranunculales</taxon>
        <taxon>Papaveraceae</taxon>
        <taxon>Papaveroideae</taxon>
        <taxon>Papaver</taxon>
    </lineage>
</organism>
<dbReference type="AlphaFoldDB" id="A0A4Y7ID35"/>
<keyword evidence="3" id="KW-1185">Reference proteome</keyword>
<gene>
    <name evidence="2" type="ORF">C5167_039786</name>
</gene>
<accession>A0A4Y7ID35</accession>
<name>A0A4Y7ID35_PAPSO</name>
<reference evidence="2 3" key="1">
    <citation type="journal article" date="2018" name="Science">
        <title>The opium poppy genome and morphinan production.</title>
        <authorList>
            <person name="Guo L."/>
            <person name="Winzer T."/>
            <person name="Yang X."/>
            <person name="Li Y."/>
            <person name="Ning Z."/>
            <person name="He Z."/>
            <person name="Teodor R."/>
            <person name="Lu Y."/>
            <person name="Bowser T.A."/>
            <person name="Graham I.A."/>
            <person name="Ye K."/>
        </authorList>
    </citation>
    <scope>NUCLEOTIDE SEQUENCE [LARGE SCALE GENOMIC DNA]</scope>
    <source>
        <strain evidence="3">cv. HN1</strain>
        <tissue evidence="2">Leaves</tissue>
    </source>
</reference>
<evidence type="ECO:0000256" key="1">
    <source>
        <dbReference type="SAM" id="MobiDB-lite"/>
    </source>
</evidence>
<feature type="region of interest" description="Disordered" evidence="1">
    <location>
        <begin position="94"/>
        <end position="138"/>
    </location>
</feature>
<protein>
    <submittedName>
        <fullName evidence="2">Uncharacterized protein</fullName>
    </submittedName>
</protein>
<sequence>MSSIITRGKYEASVMLQRRIDKAATIPSISTKRTFKRRCSPNKSSSTSQKEPISSILGTKKRREREKQEKEQITRSVIPTTLIQPEALCYNEGRNQFATDRTKARMSLSQRQRRSRELNQHLSKPQGAPLGKAEKEPSRVNFRLMSTLTLI</sequence>
<dbReference type="EMBL" id="CM010715">
    <property type="protein sequence ID" value="RZC46837.1"/>
    <property type="molecule type" value="Genomic_DNA"/>
</dbReference>
<dbReference type="Gramene" id="RZC46837">
    <property type="protein sequence ID" value="RZC46837"/>
    <property type="gene ID" value="C5167_039786"/>
</dbReference>
<evidence type="ECO:0000313" key="2">
    <source>
        <dbReference type="EMBL" id="RZC46837.1"/>
    </source>
</evidence>
<dbReference type="Proteomes" id="UP000316621">
    <property type="component" value="Chromosome 1"/>
</dbReference>
<evidence type="ECO:0000313" key="3">
    <source>
        <dbReference type="Proteomes" id="UP000316621"/>
    </source>
</evidence>